<dbReference type="InterPro" id="IPR020084">
    <property type="entry name" value="NUDIX_hydrolase_CS"/>
</dbReference>
<gene>
    <name evidence="3" type="primary">ytkD</name>
    <name evidence="3" type="ORF">WMO63_15320</name>
</gene>
<evidence type="ECO:0000313" key="3">
    <source>
        <dbReference type="EMBL" id="MEQ2467025.1"/>
    </source>
</evidence>
<feature type="domain" description="Nudix hydrolase" evidence="2">
    <location>
        <begin position="21"/>
        <end position="159"/>
    </location>
</feature>
<keyword evidence="1" id="KW-0378">Hydrolase</keyword>
<sequence length="160" mass="18769">MEIFYDQNKNLVKLSFKKNEWMQEAMHVLVICQYKNQWLLTAHKKRGLEFPGGKREKNETIIQTAHREVMEETGGIIDRLQWIASYQVFGEEPFVKDVFFARISQLVPKDDYQETAGPVLIKGDLMEIRLDDSFSFIMKDDVIKYCISSIQNELLSERKG</sequence>
<proteinExistence type="predicted"/>
<protein>
    <submittedName>
        <fullName evidence="3">RNA deprotection pyrophosphohydrolase</fullName>
    </submittedName>
</protein>
<dbReference type="PROSITE" id="PS00893">
    <property type="entry name" value="NUDIX_BOX"/>
    <property type="match status" value="1"/>
</dbReference>
<organism evidence="3 4">
    <name type="scientific">Niallia hominis</name>
    <dbReference type="NCBI Taxonomy" id="3133173"/>
    <lineage>
        <taxon>Bacteria</taxon>
        <taxon>Bacillati</taxon>
        <taxon>Bacillota</taxon>
        <taxon>Bacilli</taxon>
        <taxon>Bacillales</taxon>
        <taxon>Bacillaceae</taxon>
        <taxon>Niallia</taxon>
    </lineage>
</organism>
<dbReference type="CDD" id="cd04665">
    <property type="entry name" value="NUDIX_RppH"/>
    <property type="match status" value="1"/>
</dbReference>
<dbReference type="Gene3D" id="3.90.79.10">
    <property type="entry name" value="Nucleoside Triphosphate Pyrophosphohydrolase"/>
    <property type="match status" value="1"/>
</dbReference>
<dbReference type="Pfam" id="PF00293">
    <property type="entry name" value="NUDIX"/>
    <property type="match status" value="1"/>
</dbReference>
<reference evidence="3 4" key="1">
    <citation type="submission" date="2024-03" db="EMBL/GenBank/DDBJ databases">
        <title>Human intestinal bacterial collection.</title>
        <authorList>
            <person name="Pauvert C."/>
            <person name="Hitch T.C.A."/>
            <person name="Clavel T."/>
        </authorList>
    </citation>
    <scope>NUCLEOTIDE SEQUENCE [LARGE SCALE GENOMIC DNA]</scope>
    <source>
        <strain evidence="3 4">CLA-SR-H024</strain>
    </source>
</reference>
<evidence type="ECO:0000256" key="1">
    <source>
        <dbReference type="ARBA" id="ARBA00022801"/>
    </source>
</evidence>
<dbReference type="SUPFAM" id="SSF55811">
    <property type="entry name" value="Nudix"/>
    <property type="match status" value="1"/>
</dbReference>
<dbReference type="PROSITE" id="PS51462">
    <property type="entry name" value="NUDIX"/>
    <property type="match status" value="1"/>
</dbReference>
<dbReference type="EMBL" id="JBBMFN010000040">
    <property type="protein sequence ID" value="MEQ2467025.1"/>
    <property type="molecule type" value="Genomic_DNA"/>
</dbReference>
<keyword evidence="4" id="KW-1185">Reference proteome</keyword>
<dbReference type="InterPro" id="IPR000086">
    <property type="entry name" value="NUDIX_hydrolase_dom"/>
</dbReference>
<dbReference type="Proteomes" id="UP001465426">
    <property type="component" value="Unassembled WGS sequence"/>
</dbReference>
<dbReference type="InterPro" id="IPR015797">
    <property type="entry name" value="NUDIX_hydrolase-like_dom_sf"/>
</dbReference>
<accession>A0ABV1F0X9</accession>
<dbReference type="InterPro" id="IPR014078">
    <property type="entry name" value="Nudix_YtkD"/>
</dbReference>
<name>A0ABV1F0X9_9BACI</name>
<dbReference type="RefSeq" id="WP_349205032.1">
    <property type="nucleotide sequence ID" value="NZ_JBBMFN010000040.1"/>
</dbReference>
<dbReference type="NCBIfam" id="TIGR02705">
    <property type="entry name" value="nudix_YtkD"/>
    <property type="match status" value="1"/>
</dbReference>
<comment type="caution">
    <text evidence="3">The sequence shown here is derived from an EMBL/GenBank/DDBJ whole genome shotgun (WGS) entry which is preliminary data.</text>
</comment>
<evidence type="ECO:0000259" key="2">
    <source>
        <dbReference type="PROSITE" id="PS51462"/>
    </source>
</evidence>
<evidence type="ECO:0000313" key="4">
    <source>
        <dbReference type="Proteomes" id="UP001465426"/>
    </source>
</evidence>